<keyword evidence="19 25" id="KW-0326">Glycosidase</keyword>
<evidence type="ECO:0000256" key="13">
    <source>
        <dbReference type="ARBA" id="ARBA00022833"/>
    </source>
</evidence>
<dbReference type="SUPFAM" id="SSF57716">
    <property type="entry name" value="Glucocorticoid receptor-like (DNA-binding domain)"/>
    <property type="match status" value="1"/>
</dbReference>
<evidence type="ECO:0000256" key="11">
    <source>
        <dbReference type="ARBA" id="ARBA00022771"/>
    </source>
</evidence>
<dbReference type="PROSITE" id="PS01242">
    <property type="entry name" value="ZF_FPG_1"/>
    <property type="match status" value="1"/>
</dbReference>
<dbReference type="CDD" id="cd08966">
    <property type="entry name" value="EcFpg-like_N"/>
    <property type="match status" value="1"/>
</dbReference>
<comment type="catalytic activity">
    <reaction evidence="21">
        <text>2'-deoxyribonucleotide-(2'-deoxyribose 5'-phosphate)-2'-deoxyribonucleotide-DNA = a 3'-end 2'-deoxyribonucleotide-(2,3-dehydro-2,3-deoxyribose 5'-phosphate)-DNA + a 5'-end 5'-phospho-2'-deoxyribonucleoside-DNA + H(+)</text>
        <dbReference type="Rhea" id="RHEA:66592"/>
        <dbReference type="Rhea" id="RHEA-COMP:13180"/>
        <dbReference type="Rhea" id="RHEA-COMP:16897"/>
        <dbReference type="Rhea" id="RHEA-COMP:17067"/>
        <dbReference type="ChEBI" id="CHEBI:15378"/>
        <dbReference type="ChEBI" id="CHEBI:136412"/>
        <dbReference type="ChEBI" id="CHEBI:157695"/>
        <dbReference type="ChEBI" id="CHEBI:167181"/>
        <dbReference type="EC" id="4.2.99.18"/>
    </reaction>
</comment>
<dbReference type="InterPro" id="IPR027417">
    <property type="entry name" value="P-loop_NTPase"/>
</dbReference>
<comment type="subunit">
    <text evidence="4">Monomer.</text>
</comment>
<name>A0A9D1LNF6_9FIRM</name>
<evidence type="ECO:0000259" key="23">
    <source>
        <dbReference type="PROSITE" id="PS51066"/>
    </source>
</evidence>
<dbReference type="SMART" id="SM00898">
    <property type="entry name" value="Fapy_DNA_glyco"/>
    <property type="match status" value="1"/>
</dbReference>
<dbReference type="Gene3D" id="3.40.50.300">
    <property type="entry name" value="P-loop containing nucleotide triphosphate hydrolases"/>
    <property type="match status" value="1"/>
</dbReference>
<evidence type="ECO:0000256" key="17">
    <source>
        <dbReference type="ARBA" id="ARBA00023239"/>
    </source>
</evidence>
<dbReference type="InterPro" id="IPR035937">
    <property type="entry name" value="FPG_N"/>
</dbReference>
<organism evidence="25 26">
    <name type="scientific">Candidatus Alloenteromonas pullicola</name>
    <dbReference type="NCBI Taxonomy" id="2840784"/>
    <lineage>
        <taxon>Bacteria</taxon>
        <taxon>Bacillati</taxon>
        <taxon>Bacillota</taxon>
        <taxon>Bacillota incertae sedis</taxon>
        <taxon>Candidatus Alloenteromonas</taxon>
    </lineage>
</organism>
<dbReference type="Pfam" id="PF01149">
    <property type="entry name" value="Fapy_DNA_glyco"/>
    <property type="match status" value="1"/>
</dbReference>
<dbReference type="GO" id="GO:0005524">
    <property type="term" value="F:ATP binding"/>
    <property type="evidence" value="ECO:0007669"/>
    <property type="project" value="UniProtKB-KW"/>
</dbReference>
<keyword evidence="15" id="KW-0238">DNA-binding</keyword>
<feature type="domain" description="FPG-type" evidence="23">
    <location>
        <begin position="236"/>
        <end position="270"/>
    </location>
</feature>
<keyword evidence="10" id="KW-0227">DNA damage</keyword>
<dbReference type="GO" id="GO:0003684">
    <property type="term" value="F:damaged DNA binding"/>
    <property type="evidence" value="ECO:0007669"/>
    <property type="project" value="InterPro"/>
</dbReference>
<sequence length="458" mass="50561">MPELPEVETFRRILEGKLVGSQVASYELFYPRLLLTEPSSLDRIVGERFTKIGRKGKHLIFFLTGGVVMVAHLRMEGKYFVKDEGAPKEKADELFIHLDGGKKLVYNDVRKFGVLGVYDEANYLTDSPLAKVAKSPLEMDEGELFLALHKLRKPIKEGLLDQARVAGLGNIYVDETLFKARVNPNELCCDVAADEYSAMQEAAKQTLLQAIELGGSTIHSYHAEEGKSGNMQNQLLCYGRSPSPCPRCGFPLMKISIGGRGTTFCPICQARKHRPFVLGVTGKVHSGKSTACDYLASKGYRVIDCDKQIARLYADASFAEAAKERFPELSVDENGIDKASVWKLLGSSKKKQFLSFVYAALKERVEQEIGKGNGKVALEAQLLYESGFDDLCDAVLLLDAPVGELSSRLIDEGKDADKYLKLNSAFKLGIDRKKAGFVIANDSGKQDLFNKLDALKLP</sequence>
<evidence type="ECO:0000256" key="14">
    <source>
        <dbReference type="ARBA" id="ARBA00022840"/>
    </source>
</evidence>
<evidence type="ECO:0000256" key="22">
    <source>
        <dbReference type="PROSITE-ProRule" id="PRU00391"/>
    </source>
</evidence>
<evidence type="ECO:0000256" key="19">
    <source>
        <dbReference type="ARBA" id="ARBA00023295"/>
    </source>
</evidence>
<dbReference type="AlphaFoldDB" id="A0A9D1LNF6"/>
<dbReference type="NCBIfam" id="NF002211">
    <property type="entry name" value="PRK01103.1"/>
    <property type="match status" value="1"/>
</dbReference>
<comment type="cofactor">
    <cofactor evidence="2">
        <name>Zn(2+)</name>
        <dbReference type="ChEBI" id="CHEBI:29105"/>
    </cofactor>
</comment>
<evidence type="ECO:0000256" key="12">
    <source>
        <dbReference type="ARBA" id="ARBA00022801"/>
    </source>
</evidence>
<evidence type="ECO:0000256" key="15">
    <source>
        <dbReference type="ARBA" id="ARBA00023125"/>
    </source>
</evidence>
<evidence type="ECO:0000256" key="4">
    <source>
        <dbReference type="ARBA" id="ARBA00011245"/>
    </source>
</evidence>
<evidence type="ECO:0000256" key="20">
    <source>
        <dbReference type="ARBA" id="ARBA00030638"/>
    </source>
</evidence>
<evidence type="ECO:0000313" key="26">
    <source>
        <dbReference type="Proteomes" id="UP000824070"/>
    </source>
</evidence>
<evidence type="ECO:0000256" key="2">
    <source>
        <dbReference type="ARBA" id="ARBA00001947"/>
    </source>
</evidence>
<dbReference type="PROSITE" id="PS51068">
    <property type="entry name" value="FPG_CAT"/>
    <property type="match status" value="1"/>
</dbReference>
<keyword evidence="18" id="KW-0511">Multifunctional enzyme</keyword>
<gene>
    <name evidence="25" type="primary">mutM</name>
    <name evidence="25" type="ORF">IAC52_01820</name>
</gene>
<evidence type="ECO:0000256" key="5">
    <source>
        <dbReference type="ARBA" id="ARBA00012024"/>
    </source>
</evidence>
<keyword evidence="11 22" id="KW-0863">Zinc-finger</keyword>
<dbReference type="InterPro" id="IPR010663">
    <property type="entry name" value="Znf_FPG/IleRS"/>
</dbReference>
<dbReference type="GO" id="GO:0006284">
    <property type="term" value="P:base-excision repair"/>
    <property type="evidence" value="ECO:0007669"/>
    <property type="project" value="InterPro"/>
</dbReference>
<dbReference type="InterPro" id="IPR015887">
    <property type="entry name" value="DNA_glyclase_Znf_dom_DNA_BS"/>
</dbReference>
<evidence type="ECO:0000256" key="8">
    <source>
        <dbReference type="ARBA" id="ARBA00022723"/>
    </source>
</evidence>
<evidence type="ECO:0000256" key="3">
    <source>
        <dbReference type="ARBA" id="ARBA00009409"/>
    </source>
</evidence>
<comment type="catalytic activity">
    <reaction evidence="1">
        <text>Hydrolysis of DNA containing ring-opened 7-methylguanine residues, releasing 2,6-diamino-4-hydroxy-5-(N-methyl)formamidopyrimidine.</text>
        <dbReference type="EC" id="3.2.2.23"/>
    </reaction>
</comment>
<dbReference type="EC" id="4.2.99.18" evidence="6"/>
<dbReference type="SUPFAM" id="SSF52540">
    <property type="entry name" value="P-loop containing nucleoside triphosphate hydrolases"/>
    <property type="match status" value="1"/>
</dbReference>
<dbReference type="Gene3D" id="1.10.8.50">
    <property type="match status" value="1"/>
</dbReference>
<dbReference type="InterPro" id="IPR000214">
    <property type="entry name" value="Znf_DNA_glyclase/AP_lyase"/>
</dbReference>
<evidence type="ECO:0000256" key="21">
    <source>
        <dbReference type="ARBA" id="ARBA00044632"/>
    </source>
</evidence>
<dbReference type="GO" id="GO:0003690">
    <property type="term" value="F:double-stranded DNA binding"/>
    <property type="evidence" value="ECO:0007669"/>
    <property type="project" value="UniProtKB-ARBA"/>
</dbReference>
<dbReference type="PANTHER" id="PTHR22993:SF9">
    <property type="entry name" value="FORMAMIDOPYRIMIDINE-DNA GLYCOSYLASE"/>
    <property type="match status" value="1"/>
</dbReference>
<dbReference type="Pfam" id="PF06827">
    <property type="entry name" value="zf-FPG_IleRS"/>
    <property type="match status" value="1"/>
</dbReference>
<dbReference type="GO" id="GO:0140078">
    <property type="term" value="F:class I DNA-(apurinic or apyrimidinic site) endonuclease activity"/>
    <property type="evidence" value="ECO:0007669"/>
    <property type="project" value="UniProtKB-EC"/>
</dbReference>
<dbReference type="SUPFAM" id="SSF81624">
    <property type="entry name" value="N-terminal domain of MutM-like DNA repair proteins"/>
    <property type="match status" value="1"/>
</dbReference>
<dbReference type="Pfam" id="PF01121">
    <property type="entry name" value="CoaE"/>
    <property type="match status" value="1"/>
</dbReference>
<evidence type="ECO:0000256" key="16">
    <source>
        <dbReference type="ARBA" id="ARBA00023204"/>
    </source>
</evidence>
<evidence type="ECO:0000256" key="10">
    <source>
        <dbReference type="ARBA" id="ARBA00022763"/>
    </source>
</evidence>
<dbReference type="PROSITE" id="PS51066">
    <property type="entry name" value="ZF_FPG_2"/>
    <property type="match status" value="1"/>
</dbReference>
<dbReference type="Gene3D" id="3.20.190.10">
    <property type="entry name" value="MutM-like, N-terminal"/>
    <property type="match status" value="1"/>
</dbReference>
<feature type="domain" description="Formamidopyrimidine-DNA glycosylase catalytic" evidence="24">
    <location>
        <begin position="2"/>
        <end position="113"/>
    </location>
</feature>
<dbReference type="SMART" id="SM01232">
    <property type="entry name" value="H2TH"/>
    <property type="match status" value="1"/>
</dbReference>
<evidence type="ECO:0000256" key="9">
    <source>
        <dbReference type="ARBA" id="ARBA00022741"/>
    </source>
</evidence>
<keyword evidence="8" id="KW-0479">Metal-binding</keyword>
<comment type="similarity">
    <text evidence="3">Belongs to the FPG family.</text>
</comment>
<dbReference type="EC" id="3.2.2.23" evidence="5"/>
<dbReference type="NCBIfam" id="TIGR00577">
    <property type="entry name" value="fpg"/>
    <property type="match status" value="1"/>
</dbReference>
<reference evidence="25" key="1">
    <citation type="submission" date="2020-10" db="EMBL/GenBank/DDBJ databases">
        <authorList>
            <person name="Gilroy R."/>
        </authorList>
    </citation>
    <scope>NUCLEOTIDE SEQUENCE</scope>
    <source>
        <strain evidence="25">ChiGjej1B1-22543</strain>
    </source>
</reference>
<keyword evidence="12 25" id="KW-0378">Hydrolase</keyword>
<keyword evidence="14" id="KW-0067">ATP-binding</keyword>
<dbReference type="GO" id="GO:0008270">
    <property type="term" value="F:zinc ion binding"/>
    <property type="evidence" value="ECO:0007669"/>
    <property type="project" value="UniProtKB-KW"/>
</dbReference>
<dbReference type="InterPro" id="IPR010979">
    <property type="entry name" value="Ribosomal_uS13-like_H2TH"/>
</dbReference>
<dbReference type="Proteomes" id="UP000824070">
    <property type="component" value="Unassembled WGS sequence"/>
</dbReference>
<keyword evidence="9" id="KW-0547">Nucleotide-binding</keyword>
<evidence type="ECO:0000313" key="25">
    <source>
        <dbReference type="EMBL" id="HIU45015.1"/>
    </source>
</evidence>
<comment type="caution">
    <text evidence="25">The sequence shown here is derived from an EMBL/GenBank/DDBJ whole genome shotgun (WGS) entry which is preliminary data.</text>
</comment>
<dbReference type="GO" id="GO:0034039">
    <property type="term" value="F:8-oxo-7,8-dihydroguanine DNA N-glycosylase activity"/>
    <property type="evidence" value="ECO:0007669"/>
    <property type="project" value="TreeGrafter"/>
</dbReference>
<evidence type="ECO:0000256" key="6">
    <source>
        <dbReference type="ARBA" id="ARBA00012720"/>
    </source>
</evidence>
<accession>A0A9D1LNF6</accession>
<dbReference type="InterPro" id="IPR020629">
    <property type="entry name" value="FPG_Glyclase"/>
</dbReference>
<dbReference type="CDD" id="cd02022">
    <property type="entry name" value="DPCK"/>
    <property type="match status" value="1"/>
</dbReference>
<dbReference type="GO" id="GO:0015937">
    <property type="term" value="P:coenzyme A biosynthetic process"/>
    <property type="evidence" value="ECO:0007669"/>
    <property type="project" value="InterPro"/>
</dbReference>
<dbReference type="EMBL" id="DVMV01000013">
    <property type="protein sequence ID" value="HIU45015.1"/>
    <property type="molecule type" value="Genomic_DNA"/>
</dbReference>
<evidence type="ECO:0000256" key="18">
    <source>
        <dbReference type="ARBA" id="ARBA00023268"/>
    </source>
</evidence>
<proteinExistence type="inferred from homology"/>
<dbReference type="SUPFAM" id="SSF46946">
    <property type="entry name" value="S13-like H2TH domain"/>
    <property type="match status" value="1"/>
</dbReference>
<evidence type="ECO:0000259" key="24">
    <source>
        <dbReference type="PROSITE" id="PS51068"/>
    </source>
</evidence>
<reference evidence="25" key="2">
    <citation type="journal article" date="2021" name="PeerJ">
        <title>Extensive microbial diversity within the chicken gut microbiome revealed by metagenomics and culture.</title>
        <authorList>
            <person name="Gilroy R."/>
            <person name="Ravi A."/>
            <person name="Getino M."/>
            <person name="Pursley I."/>
            <person name="Horton D.L."/>
            <person name="Alikhan N.F."/>
            <person name="Baker D."/>
            <person name="Gharbi K."/>
            <person name="Hall N."/>
            <person name="Watson M."/>
            <person name="Adriaenssens E.M."/>
            <person name="Foster-Nyarko E."/>
            <person name="Jarju S."/>
            <person name="Secka A."/>
            <person name="Antonio M."/>
            <person name="Oren A."/>
            <person name="Chaudhuri R.R."/>
            <person name="La Ragione R."/>
            <person name="Hildebrand F."/>
            <person name="Pallen M.J."/>
        </authorList>
    </citation>
    <scope>NUCLEOTIDE SEQUENCE</scope>
    <source>
        <strain evidence="25">ChiGjej1B1-22543</strain>
    </source>
</reference>
<dbReference type="GO" id="GO:0004140">
    <property type="term" value="F:dephospho-CoA kinase activity"/>
    <property type="evidence" value="ECO:0007669"/>
    <property type="project" value="InterPro"/>
</dbReference>
<dbReference type="InterPro" id="IPR001977">
    <property type="entry name" value="Depp_CoAkinase"/>
</dbReference>
<evidence type="ECO:0000256" key="1">
    <source>
        <dbReference type="ARBA" id="ARBA00001668"/>
    </source>
</evidence>
<evidence type="ECO:0000256" key="7">
    <source>
        <dbReference type="ARBA" id="ARBA00016240"/>
    </source>
</evidence>
<protein>
    <recommendedName>
        <fullName evidence="7">Formamidopyrimidine-DNA glycosylase</fullName>
        <ecNumber evidence="5">3.2.2.23</ecNumber>
        <ecNumber evidence="6">4.2.99.18</ecNumber>
    </recommendedName>
    <alternativeName>
        <fullName evidence="20">DNA-(apurinic or apyrimidinic site) lyase MutM</fullName>
    </alternativeName>
</protein>
<keyword evidence="13" id="KW-0862">Zinc</keyword>
<dbReference type="InterPro" id="IPR012319">
    <property type="entry name" value="FPG_cat"/>
</dbReference>
<dbReference type="InterPro" id="IPR015886">
    <property type="entry name" value="H2TH_FPG"/>
</dbReference>
<dbReference type="FunFam" id="1.10.8.50:FF:000003">
    <property type="entry name" value="Formamidopyrimidine-DNA glycosylase"/>
    <property type="match status" value="1"/>
</dbReference>
<dbReference type="PANTHER" id="PTHR22993">
    <property type="entry name" value="FORMAMIDOPYRIMIDINE-DNA GLYCOSYLASE"/>
    <property type="match status" value="1"/>
</dbReference>
<keyword evidence="16" id="KW-0234">DNA repair</keyword>
<keyword evidence="17" id="KW-0456">Lyase</keyword>
<dbReference type="Pfam" id="PF06831">
    <property type="entry name" value="H2TH"/>
    <property type="match status" value="1"/>
</dbReference>